<keyword evidence="2" id="KW-1185">Reference proteome</keyword>
<dbReference type="InParanoid" id="E9I181"/>
<dbReference type="InterPro" id="IPR036389">
    <property type="entry name" value="RNase_III_sf"/>
</dbReference>
<dbReference type="Proteomes" id="UP000000305">
    <property type="component" value="Unassembled WGS sequence"/>
</dbReference>
<evidence type="ECO:0000313" key="2">
    <source>
        <dbReference type="Proteomes" id="UP000000305"/>
    </source>
</evidence>
<dbReference type="HOGENOM" id="CLU_2429272_0_0_1"/>
<sequence length="91" mass="10312">MSPLQCLKTEPTNQNGKLALWPVVPKELVDLFESLAEAVFIDSGESNAVLWKVFYPFLKDVLDKICLDPRTITQKAELQIPRFPFQASLGY</sequence>
<dbReference type="GO" id="GO:0006396">
    <property type="term" value="P:RNA processing"/>
    <property type="evidence" value="ECO:0007669"/>
    <property type="project" value="InterPro"/>
</dbReference>
<name>E9I181_DAPPU</name>
<dbReference type="KEGG" id="dpx:DAPPUDRAFT_337204"/>
<protein>
    <recommendedName>
        <fullName evidence="3">RNase III domain-containing protein</fullName>
    </recommendedName>
</protein>
<dbReference type="OrthoDB" id="2392202at2759"/>
<reference evidence="1 2" key="1">
    <citation type="journal article" date="2011" name="Science">
        <title>The ecoresponsive genome of Daphnia pulex.</title>
        <authorList>
            <person name="Colbourne J.K."/>
            <person name="Pfrender M.E."/>
            <person name="Gilbert D."/>
            <person name="Thomas W.K."/>
            <person name="Tucker A."/>
            <person name="Oakley T.H."/>
            <person name="Tokishita S."/>
            <person name="Aerts A."/>
            <person name="Arnold G.J."/>
            <person name="Basu M.K."/>
            <person name="Bauer D.J."/>
            <person name="Caceres C.E."/>
            <person name="Carmel L."/>
            <person name="Casola C."/>
            <person name="Choi J.H."/>
            <person name="Detter J.C."/>
            <person name="Dong Q."/>
            <person name="Dusheyko S."/>
            <person name="Eads B.D."/>
            <person name="Frohlich T."/>
            <person name="Geiler-Samerotte K.A."/>
            <person name="Gerlach D."/>
            <person name="Hatcher P."/>
            <person name="Jogdeo S."/>
            <person name="Krijgsveld J."/>
            <person name="Kriventseva E.V."/>
            <person name="Kultz D."/>
            <person name="Laforsch C."/>
            <person name="Lindquist E."/>
            <person name="Lopez J."/>
            <person name="Manak J.R."/>
            <person name="Muller J."/>
            <person name="Pangilinan J."/>
            <person name="Patwardhan R.P."/>
            <person name="Pitluck S."/>
            <person name="Pritham E.J."/>
            <person name="Rechtsteiner A."/>
            <person name="Rho M."/>
            <person name="Rogozin I.B."/>
            <person name="Sakarya O."/>
            <person name="Salamov A."/>
            <person name="Schaack S."/>
            <person name="Shapiro H."/>
            <person name="Shiga Y."/>
            <person name="Skalitzky C."/>
            <person name="Smith Z."/>
            <person name="Souvorov A."/>
            <person name="Sung W."/>
            <person name="Tang Z."/>
            <person name="Tsuchiya D."/>
            <person name="Tu H."/>
            <person name="Vos H."/>
            <person name="Wang M."/>
            <person name="Wolf Y.I."/>
            <person name="Yamagata H."/>
            <person name="Yamada T."/>
            <person name="Ye Y."/>
            <person name="Shaw J.R."/>
            <person name="Andrews J."/>
            <person name="Crease T.J."/>
            <person name="Tang H."/>
            <person name="Lucas S.M."/>
            <person name="Robertson H.M."/>
            <person name="Bork P."/>
            <person name="Koonin E.V."/>
            <person name="Zdobnov E.M."/>
            <person name="Grigoriev I.V."/>
            <person name="Lynch M."/>
            <person name="Boore J.L."/>
        </authorList>
    </citation>
    <scope>NUCLEOTIDE SEQUENCE [LARGE SCALE GENOMIC DNA]</scope>
</reference>
<dbReference type="AlphaFoldDB" id="E9I181"/>
<organism evidence="1 2">
    <name type="scientific">Daphnia pulex</name>
    <name type="common">Water flea</name>
    <dbReference type="NCBI Taxonomy" id="6669"/>
    <lineage>
        <taxon>Eukaryota</taxon>
        <taxon>Metazoa</taxon>
        <taxon>Ecdysozoa</taxon>
        <taxon>Arthropoda</taxon>
        <taxon>Crustacea</taxon>
        <taxon>Branchiopoda</taxon>
        <taxon>Diplostraca</taxon>
        <taxon>Cladocera</taxon>
        <taxon>Anomopoda</taxon>
        <taxon>Daphniidae</taxon>
        <taxon>Daphnia</taxon>
    </lineage>
</organism>
<evidence type="ECO:0008006" key="3">
    <source>
        <dbReference type="Google" id="ProtNLM"/>
    </source>
</evidence>
<gene>
    <name evidence="1" type="ORF">DAPPUDRAFT_337204</name>
</gene>
<accession>E9I181</accession>
<dbReference type="EMBL" id="GL733722">
    <property type="protein sequence ID" value="EFX62249.1"/>
    <property type="molecule type" value="Genomic_DNA"/>
</dbReference>
<dbReference type="Gene3D" id="1.10.1520.10">
    <property type="entry name" value="Ribonuclease III domain"/>
    <property type="match status" value="1"/>
</dbReference>
<proteinExistence type="predicted"/>
<evidence type="ECO:0000313" key="1">
    <source>
        <dbReference type="EMBL" id="EFX62249.1"/>
    </source>
</evidence>
<dbReference type="GO" id="GO:0004525">
    <property type="term" value="F:ribonuclease III activity"/>
    <property type="evidence" value="ECO:0007669"/>
    <property type="project" value="InterPro"/>
</dbReference>